<dbReference type="AlphaFoldDB" id="A0A3S4DUS4"/>
<feature type="compositionally biased region" description="Low complexity" evidence="1">
    <location>
        <begin position="1"/>
        <end position="16"/>
    </location>
</feature>
<protein>
    <submittedName>
        <fullName evidence="3">Uncharacterized protein</fullName>
    </submittedName>
</protein>
<feature type="compositionally biased region" description="Low complexity" evidence="1">
    <location>
        <begin position="125"/>
        <end position="135"/>
    </location>
</feature>
<sequence>MSNDETTGTRATTPGSPAAPAPAPTTAVSAPPRRRRTLAVVGAVLGGLVLLGGAFGGGVAVGSAIGDPVPGQFSDQIPDGDMPVPPGQDGGRGAPGSEGGAPGSGSGAESDSDSDTGTGTGTGTAPGAATGGTAS</sequence>
<comment type="caution">
    <text evidence="3">The sequence shown here is derived from an EMBL/GenBank/DDBJ whole genome shotgun (WGS) entry which is preliminary data.</text>
</comment>
<dbReference type="EMBL" id="RZNC01000004">
    <property type="protein sequence ID" value="RWZ59679.1"/>
    <property type="molecule type" value="Genomic_DNA"/>
</dbReference>
<evidence type="ECO:0000256" key="1">
    <source>
        <dbReference type="SAM" id="MobiDB-lite"/>
    </source>
</evidence>
<feature type="compositionally biased region" description="Gly residues" evidence="1">
    <location>
        <begin position="88"/>
        <end position="106"/>
    </location>
</feature>
<keyword evidence="2" id="KW-1133">Transmembrane helix</keyword>
<feature type="transmembrane region" description="Helical" evidence="2">
    <location>
        <begin position="38"/>
        <end position="65"/>
    </location>
</feature>
<dbReference type="Proteomes" id="UP000288603">
    <property type="component" value="Unassembled WGS sequence"/>
</dbReference>
<evidence type="ECO:0000313" key="3">
    <source>
        <dbReference type="EMBL" id="RWZ59679.1"/>
    </source>
</evidence>
<reference evidence="3 4" key="1">
    <citation type="submission" date="2018-12" db="EMBL/GenBank/DDBJ databases">
        <authorList>
            <person name="Li F."/>
        </authorList>
    </citation>
    <scope>NUCLEOTIDE SEQUENCE [LARGE SCALE GENOMIC DNA]</scope>
    <source>
        <strain evidence="3 4">8H24J-4-2</strain>
    </source>
</reference>
<proteinExistence type="predicted"/>
<accession>A0A3S4DUS4</accession>
<keyword evidence="2" id="KW-0812">Transmembrane</keyword>
<evidence type="ECO:0000256" key="2">
    <source>
        <dbReference type="SAM" id="Phobius"/>
    </source>
</evidence>
<keyword evidence="4" id="KW-1185">Reference proteome</keyword>
<keyword evidence="2" id="KW-0472">Membrane</keyword>
<organism evidence="3 4">
    <name type="scientific">Labedella populi</name>
    <dbReference type="NCBI Taxonomy" id="2498850"/>
    <lineage>
        <taxon>Bacteria</taxon>
        <taxon>Bacillati</taxon>
        <taxon>Actinomycetota</taxon>
        <taxon>Actinomycetes</taxon>
        <taxon>Micrococcales</taxon>
        <taxon>Microbacteriaceae</taxon>
        <taxon>Labedella</taxon>
    </lineage>
</organism>
<gene>
    <name evidence="3" type="ORF">ELQ92_12755</name>
</gene>
<dbReference type="RefSeq" id="WP_128499554.1">
    <property type="nucleotide sequence ID" value="NZ_RZNC01000004.1"/>
</dbReference>
<feature type="region of interest" description="Disordered" evidence="1">
    <location>
        <begin position="57"/>
        <end position="135"/>
    </location>
</feature>
<evidence type="ECO:0000313" key="4">
    <source>
        <dbReference type="Proteomes" id="UP000288603"/>
    </source>
</evidence>
<feature type="region of interest" description="Disordered" evidence="1">
    <location>
        <begin position="1"/>
        <end position="34"/>
    </location>
</feature>
<name>A0A3S4DUS4_9MICO</name>